<dbReference type="AlphaFoldDB" id="A0A0L0DNY2"/>
<dbReference type="GO" id="GO:0003950">
    <property type="term" value="F:NAD+ poly-ADP-ribosyltransferase activity"/>
    <property type="evidence" value="ECO:0007669"/>
    <property type="project" value="InterPro"/>
</dbReference>
<dbReference type="OrthoDB" id="439154at2759"/>
<gene>
    <name evidence="2" type="ORF">AMSG_09417</name>
</gene>
<dbReference type="Pfam" id="PF00644">
    <property type="entry name" value="PARP"/>
    <property type="match status" value="1"/>
</dbReference>
<protein>
    <recommendedName>
        <fullName evidence="1">PARP catalytic domain-containing protein</fullName>
    </recommendedName>
</protein>
<evidence type="ECO:0000259" key="1">
    <source>
        <dbReference type="Pfam" id="PF00644"/>
    </source>
</evidence>
<keyword evidence="3" id="KW-1185">Reference proteome</keyword>
<reference evidence="2 3" key="1">
    <citation type="submission" date="2010-05" db="EMBL/GenBank/DDBJ databases">
        <title>The Genome Sequence of Thecamonas trahens ATCC 50062.</title>
        <authorList>
            <consortium name="The Broad Institute Genome Sequencing Platform"/>
            <person name="Russ C."/>
            <person name="Cuomo C."/>
            <person name="Shea T."/>
            <person name="Young S.K."/>
            <person name="Zeng Q."/>
            <person name="Koehrsen M."/>
            <person name="Haas B."/>
            <person name="Borodovsky M."/>
            <person name="Guigo R."/>
            <person name="Alvarado L."/>
            <person name="Berlin A."/>
            <person name="Bochicchio J."/>
            <person name="Borenstein D."/>
            <person name="Chapman S."/>
            <person name="Chen Z."/>
            <person name="Freedman E."/>
            <person name="Gellesch M."/>
            <person name="Goldberg J."/>
            <person name="Griggs A."/>
            <person name="Gujja S."/>
            <person name="Heilman E."/>
            <person name="Heiman D."/>
            <person name="Hepburn T."/>
            <person name="Howarth C."/>
            <person name="Jen D."/>
            <person name="Larson L."/>
            <person name="Mehta T."/>
            <person name="Park D."/>
            <person name="Pearson M."/>
            <person name="Roberts A."/>
            <person name="Saif S."/>
            <person name="Shenoy N."/>
            <person name="Sisk P."/>
            <person name="Stolte C."/>
            <person name="Sykes S."/>
            <person name="Thomson T."/>
            <person name="Walk T."/>
            <person name="White J."/>
            <person name="Yandava C."/>
            <person name="Burger G."/>
            <person name="Gray M.W."/>
            <person name="Holland P.W.H."/>
            <person name="King N."/>
            <person name="Lang F.B.F."/>
            <person name="Roger A.J."/>
            <person name="Ruiz-Trillo I."/>
            <person name="Lander E."/>
            <person name="Nusbaum C."/>
        </authorList>
    </citation>
    <scope>NUCLEOTIDE SEQUENCE [LARGE SCALE GENOMIC DNA]</scope>
    <source>
        <strain evidence="2 3">ATCC 50062</strain>
    </source>
</reference>
<evidence type="ECO:0000313" key="3">
    <source>
        <dbReference type="Proteomes" id="UP000054408"/>
    </source>
</evidence>
<dbReference type="InterPro" id="IPR012317">
    <property type="entry name" value="Poly(ADP-ribose)pol_cat_dom"/>
</dbReference>
<sequence>MPRGQVLNLGTFLAAAPPSGVDDELALVLALSASEAAEAGLDVPDNLVACEAETVEGVAEAAECVGEESEGEDGSDEVHDYGDGKYAEWEALERWNGRRRRGKLARGYSGRIAPRLLGGVSLGNEGIGSQILNTEGSTSDQDLQWADSKEEAAEGRIELRKALREMAAAAAHANSRDSLESVIVEEAKHKDDPVSDSAIRMLRKAVLHRVMTSSAKVVHVKETPISRAAFRKFILNLKTTNTVRFAWHGTNPNNLQSIYDKGLCMGGTRGVRVAHGRAHGKGVYMGSRAEISMAYAPRYQRDGRLTCMLLACAVVPSNLSFLAHNGFLISREHDHVLPVYEVELMCNSTASPFPTVYETSVRYKPRHAGTPYYPALAMHTKVRAIKIRKKDEALARERRSERAVAATLNAKLPSPTAFLRSPVRGAVMSAVSPAGDYGRGPAFGLVAPPPTAPPPSSTDVVTIVESDHVSVEYVGFGMAE</sequence>
<dbReference type="Gene3D" id="3.90.228.10">
    <property type="match status" value="1"/>
</dbReference>
<dbReference type="SUPFAM" id="SSF56399">
    <property type="entry name" value="ADP-ribosylation"/>
    <property type="match status" value="1"/>
</dbReference>
<dbReference type="EMBL" id="GL349478">
    <property type="protein sequence ID" value="KNC53113.1"/>
    <property type="molecule type" value="Genomic_DNA"/>
</dbReference>
<dbReference type="GeneID" id="25567881"/>
<name>A0A0L0DNY2_THETB</name>
<dbReference type="Proteomes" id="UP000054408">
    <property type="component" value="Unassembled WGS sequence"/>
</dbReference>
<accession>A0A0L0DNY2</accession>
<feature type="domain" description="PARP catalytic" evidence="1">
    <location>
        <begin position="238"/>
        <end position="317"/>
    </location>
</feature>
<evidence type="ECO:0000313" key="2">
    <source>
        <dbReference type="EMBL" id="KNC53113.1"/>
    </source>
</evidence>
<proteinExistence type="predicted"/>
<organism evidence="2 3">
    <name type="scientific">Thecamonas trahens ATCC 50062</name>
    <dbReference type="NCBI Taxonomy" id="461836"/>
    <lineage>
        <taxon>Eukaryota</taxon>
        <taxon>Apusozoa</taxon>
        <taxon>Apusomonadida</taxon>
        <taxon>Apusomonadidae</taxon>
        <taxon>Thecamonas</taxon>
    </lineage>
</organism>
<dbReference type="RefSeq" id="XP_013754780.1">
    <property type="nucleotide sequence ID" value="XM_013899326.1"/>
</dbReference>